<sequence length="404" mass="45978">MTEPSPAPAFPRRYDLDWLRIIAFGLLIFYHTGMFYVTWGWHVKSVHVGTGAEWAMMLLNPWRLALLFFISGVALRFAADKLGASTLARERAVRLGLPILFGMAVIVAPQSWLQLVENGEFSGSFWQFWPHYLDFGSDYSITTPTWNHLWYVVYLLVYTLILAPVAGLLSRFMTGSGARITRVLFAGRWGPLVALTLPVTPFILYRFTLDPYFETTHALTNDWANHAHSLTILLMGFLLAKDRNFWSATRRALPFALTGVLVLGAVLTPLWANWDAMAENPDWNWLVWPARIARIFYAWLAIVTMLGLAQRYLNRPSRALTYMTEAIFPWYILHQTITVMAGFWLTRQGLSVWVEAPLVILATFGGCALLHELVIRRVGFLRPLFGLKPKGSKPAERMAVLVQQ</sequence>
<keyword evidence="1" id="KW-1133">Transmembrane helix</keyword>
<dbReference type="RefSeq" id="WP_035580238.1">
    <property type="nucleotide sequence ID" value="NZ_ARYJ01000004.1"/>
</dbReference>
<feature type="transmembrane region" description="Helical" evidence="1">
    <location>
        <begin position="292"/>
        <end position="314"/>
    </location>
</feature>
<feature type="transmembrane region" description="Helical" evidence="1">
    <location>
        <begin position="149"/>
        <end position="169"/>
    </location>
</feature>
<keyword evidence="1" id="KW-0812">Transmembrane</keyword>
<feature type="transmembrane region" description="Helical" evidence="1">
    <location>
        <begin position="252"/>
        <end position="272"/>
    </location>
</feature>
<evidence type="ECO:0000256" key="1">
    <source>
        <dbReference type="SAM" id="Phobius"/>
    </source>
</evidence>
<dbReference type="Pfam" id="PF01757">
    <property type="entry name" value="Acyl_transf_3"/>
    <property type="match status" value="1"/>
</dbReference>
<dbReference type="Proteomes" id="UP000024816">
    <property type="component" value="Unassembled WGS sequence"/>
</dbReference>
<feature type="transmembrane region" description="Helical" evidence="1">
    <location>
        <begin position="223"/>
        <end position="240"/>
    </location>
</feature>
<feature type="domain" description="Acyltransferase 3" evidence="2">
    <location>
        <begin position="14"/>
        <end position="371"/>
    </location>
</feature>
<feature type="transmembrane region" description="Helical" evidence="1">
    <location>
        <begin position="61"/>
        <end position="79"/>
    </location>
</feature>
<name>A0A059FEM7_9PROT</name>
<feature type="transmembrane region" description="Helical" evidence="1">
    <location>
        <begin position="189"/>
        <end position="208"/>
    </location>
</feature>
<organism evidence="3 4">
    <name type="scientific">Hyphomonas jannaschiana VP2</name>
    <dbReference type="NCBI Taxonomy" id="1280952"/>
    <lineage>
        <taxon>Bacteria</taxon>
        <taxon>Pseudomonadati</taxon>
        <taxon>Pseudomonadota</taxon>
        <taxon>Alphaproteobacteria</taxon>
        <taxon>Hyphomonadales</taxon>
        <taxon>Hyphomonadaceae</taxon>
        <taxon>Hyphomonas</taxon>
    </lineage>
</organism>
<evidence type="ECO:0000313" key="4">
    <source>
        <dbReference type="Proteomes" id="UP000024816"/>
    </source>
</evidence>
<evidence type="ECO:0000259" key="2">
    <source>
        <dbReference type="Pfam" id="PF01757"/>
    </source>
</evidence>
<dbReference type="EMBL" id="ARYJ01000004">
    <property type="protein sequence ID" value="KCZ89090.1"/>
    <property type="molecule type" value="Genomic_DNA"/>
</dbReference>
<feature type="transmembrane region" description="Helical" evidence="1">
    <location>
        <begin position="91"/>
        <end position="112"/>
    </location>
</feature>
<dbReference type="GO" id="GO:0016747">
    <property type="term" value="F:acyltransferase activity, transferring groups other than amino-acyl groups"/>
    <property type="evidence" value="ECO:0007669"/>
    <property type="project" value="InterPro"/>
</dbReference>
<evidence type="ECO:0000313" key="3">
    <source>
        <dbReference type="EMBL" id="KCZ89090.1"/>
    </source>
</evidence>
<protein>
    <recommendedName>
        <fullName evidence="2">Acyltransferase 3 domain-containing protein</fullName>
    </recommendedName>
</protein>
<keyword evidence="1" id="KW-0472">Membrane</keyword>
<dbReference type="STRING" id="1280952.HJA_07332"/>
<feature type="transmembrane region" description="Helical" evidence="1">
    <location>
        <begin position="326"/>
        <end position="346"/>
    </location>
</feature>
<feature type="transmembrane region" description="Helical" evidence="1">
    <location>
        <begin position="21"/>
        <end position="41"/>
    </location>
</feature>
<gene>
    <name evidence="3" type="ORF">HJA_07332</name>
</gene>
<feature type="transmembrane region" description="Helical" evidence="1">
    <location>
        <begin position="352"/>
        <end position="375"/>
    </location>
</feature>
<dbReference type="PANTHER" id="PTHR36927:SF3">
    <property type="entry name" value="GLUCANS BIOSYNTHESIS PROTEIN C"/>
    <property type="match status" value="1"/>
</dbReference>
<keyword evidence="4" id="KW-1185">Reference proteome</keyword>
<reference evidence="3 4" key="1">
    <citation type="journal article" date="2014" name="Antonie Van Leeuwenhoek">
        <title>Hyphomonas beringensis sp. nov. and Hyphomonas chukchiensis sp. nov., isolated from surface seawater of the Bering Sea and Chukchi Sea.</title>
        <authorList>
            <person name="Li C."/>
            <person name="Lai Q."/>
            <person name="Li G."/>
            <person name="Dong C."/>
            <person name="Wang J."/>
            <person name="Liao Y."/>
            <person name="Shao Z."/>
        </authorList>
    </citation>
    <scope>NUCLEOTIDE SEQUENCE [LARGE SCALE GENOMIC DNA]</scope>
    <source>
        <strain evidence="3 4">VP2</strain>
    </source>
</reference>
<dbReference type="InterPro" id="IPR050623">
    <property type="entry name" value="Glucan_succinyl_AcylTrfase"/>
</dbReference>
<comment type="caution">
    <text evidence="3">The sequence shown here is derived from an EMBL/GenBank/DDBJ whole genome shotgun (WGS) entry which is preliminary data.</text>
</comment>
<dbReference type="AlphaFoldDB" id="A0A059FEM7"/>
<dbReference type="OrthoDB" id="9809782at2"/>
<dbReference type="eggNOG" id="COG1835">
    <property type="taxonomic scope" value="Bacteria"/>
</dbReference>
<dbReference type="InterPro" id="IPR002656">
    <property type="entry name" value="Acyl_transf_3_dom"/>
</dbReference>
<dbReference type="PATRIC" id="fig|1280952.3.peg.1454"/>
<dbReference type="PANTHER" id="PTHR36927">
    <property type="entry name" value="BLR4337 PROTEIN"/>
    <property type="match status" value="1"/>
</dbReference>
<proteinExistence type="predicted"/>
<accession>A0A059FEM7</accession>